<name>A0A0B1T286_OESDE</name>
<organism evidence="2 3">
    <name type="scientific">Oesophagostomum dentatum</name>
    <name type="common">Nodular worm</name>
    <dbReference type="NCBI Taxonomy" id="61180"/>
    <lineage>
        <taxon>Eukaryota</taxon>
        <taxon>Metazoa</taxon>
        <taxon>Ecdysozoa</taxon>
        <taxon>Nematoda</taxon>
        <taxon>Chromadorea</taxon>
        <taxon>Rhabditida</taxon>
        <taxon>Rhabditina</taxon>
        <taxon>Rhabditomorpha</taxon>
        <taxon>Strongyloidea</taxon>
        <taxon>Strongylidae</taxon>
        <taxon>Oesophagostomum</taxon>
    </lineage>
</organism>
<protein>
    <recommendedName>
        <fullName evidence="1">GH18 domain-containing protein</fullName>
    </recommendedName>
</protein>
<dbReference type="Gene3D" id="3.20.20.80">
    <property type="entry name" value="Glycosidases"/>
    <property type="match status" value="1"/>
</dbReference>
<dbReference type="SUPFAM" id="SSF51445">
    <property type="entry name" value="(Trans)glycosidases"/>
    <property type="match status" value="1"/>
</dbReference>
<dbReference type="GO" id="GO:0005975">
    <property type="term" value="P:carbohydrate metabolic process"/>
    <property type="evidence" value="ECO:0007669"/>
    <property type="project" value="InterPro"/>
</dbReference>
<dbReference type="InterPro" id="IPR050314">
    <property type="entry name" value="Glycosyl_Hydrlase_18"/>
</dbReference>
<dbReference type="InterPro" id="IPR001223">
    <property type="entry name" value="Glyco_hydro18_cat"/>
</dbReference>
<dbReference type="EMBL" id="KN554117">
    <property type="protein sequence ID" value="KHJ89510.1"/>
    <property type="molecule type" value="Genomic_DNA"/>
</dbReference>
<dbReference type="AlphaFoldDB" id="A0A0B1T286"/>
<keyword evidence="3" id="KW-1185">Reference proteome</keyword>
<dbReference type="GO" id="GO:0006032">
    <property type="term" value="P:chitin catabolic process"/>
    <property type="evidence" value="ECO:0007669"/>
    <property type="project" value="TreeGrafter"/>
</dbReference>
<accession>A0A0B1T286</accession>
<dbReference type="OrthoDB" id="73875at2759"/>
<feature type="domain" description="GH18" evidence="1">
    <location>
        <begin position="1"/>
        <end position="136"/>
    </location>
</feature>
<dbReference type="InterPro" id="IPR029070">
    <property type="entry name" value="Chitinase_insertion_sf"/>
</dbReference>
<proteinExistence type="predicted"/>
<dbReference type="PANTHER" id="PTHR11177">
    <property type="entry name" value="CHITINASE"/>
    <property type="match status" value="1"/>
</dbReference>
<dbReference type="GO" id="GO:0005576">
    <property type="term" value="C:extracellular region"/>
    <property type="evidence" value="ECO:0007669"/>
    <property type="project" value="TreeGrafter"/>
</dbReference>
<dbReference type="Gene3D" id="3.10.50.10">
    <property type="match status" value="1"/>
</dbReference>
<evidence type="ECO:0000259" key="1">
    <source>
        <dbReference type="PROSITE" id="PS51910"/>
    </source>
</evidence>
<evidence type="ECO:0000313" key="2">
    <source>
        <dbReference type="EMBL" id="KHJ89510.1"/>
    </source>
</evidence>
<evidence type="ECO:0000313" key="3">
    <source>
        <dbReference type="Proteomes" id="UP000053660"/>
    </source>
</evidence>
<dbReference type="PANTHER" id="PTHR11177:SF317">
    <property type="entry name" value="CHITINASE 12-RELATED"/>
    <property type="match status" value="1"/>
</dbReference>
<reference evidence="2 3" key="1">
    <citation type="submission" date="2014-03" db="EMBL/GenBank/DDBJ databases">
        <title>Draft genome of the hookworm Oesophagostomum dentatum.</title>
        <authorList>
            <person name="Mitreva M."/>
        </authorList>
    </citation>
    <scope>NUCLEOTIDE SEQUENCE [LARGE SCALE GENOMIC DNA]</scope>
    <source>
        <strain evidence="2 3">OD-Hann</strain>
    </source>
</reference>
<dbReference type="SUPFAM" id="SSF54556">
    <property type="entry name" value="Chitinase insertion domain"/>
    <property type="match status" value="1"/>
</dbReference>
<dbReference type="Pfam" id="PF00704">
    <property type="entry name" value="Glyco_hydro_18"/>
    <property type="match status" value="1"/>
</dbReference>
<dbReference type="InterPro" id="IPR017853">
    <property type="entry name" value="GH"/>
</dbReference>
<sequence length="136" mass="15597">MRTYSKMGLWNNKTVFGIPTYGRGYRLLNWRVNKPYAPATKPVSDYAKFADLCKLLNDRERYTYVWNEQAASPYIYGTDKLWDSFEDIRSVKAKAVYAKNLNVAGVMVFDIGSDDVYGSCGKGTYPLIHAIRDELQ</sequence>
<dbReference type="GO" id="GO:0008061">
    <property type="term" value="F:chitin binding"/>
    <property type="evidence" value="ECO:0007669"/>
    <property type="project" value="TreeGrafter"/>
</dbReference>
<gene>
    <name evidence="2" type="ORF">OESDEN_10663</name>
</gene>
<dbReference type="Proteomes" id="UP000053660">
    <property type="component" value="Unassembled WGS sequence"/>
</dbReference>
<dbReference type="GO" id="GO:0004568">
    <property type="term" value="F:chitinase activity"/>
    <property type="evidence" value="ECO:0007669"/>
    <property type="project" value="TreeGrafter"/>
</dbReference>
<dbReference type="PROSITE" id="PS51910">
    <property type="entry name" value="GH18_2"/>
    <property type="match status" value="1"/>
</dbReference>